<dbReference type="EC" id="2.1.1.-" evidence="4"/>
<protein>
    <recommendedName>
        <fullName evidence="4">S-adenosylmethionine sensor upstream of mTORC1</fullName>
    </recommendedName>
    <alternativeName>
        <fullName evidence="4">Probable methyltransferase BMT2 homolog</fullName>
        <ecNumber evidence="4">2.1.1.-</ecNumber>
    </alternativeName>
</protein>
<reference evidence="6" key="1">
    <citation type="submission" date="2023-01" db="EMBL/GenBank/DDBJ databases">
        <title>Key to firefly adult light organ development and bioluminescence: homeobox transcription factors regulate luciferase expression and transportation to peroxisome.</title>
        <authorList>
            <person name="Fu X."/>
        </authorList>
    </citation>
    <scope>NUCLEOTIDE SEQUENCE [LARGE SCALE GENOMIC DNA]</scope>
</reference>
<comment type="caution">
    <text evidence="5">The sequence shown here is derived from an EMBL/GenBank/DDBJ whole genome shotgun (WGS) entry which is preliminary data.</text>
</comment>
<evidence type="ECO:0000313" key="5">
    <source>
        <dbReference type="EMBL" id="KAK4877168.1"/>
    </source>
</evidence>
<evidence type="ECO:0000256" key="4">
    <source>
        <dbReference type="HAMAP-Rule" id="MF_03044"/>
    </source>
</evidence>
<evidence type="ECO:0000313" key="6">
    <source>
        <dbReference type="Proteomes" id="UP001353858"/>
    </source>
</evidence>
<sequence length="295" mass="34770">MANAEHLKLSEFIKKVHEDLRNDSKILGFDKAWDKHCANKETLKKYAETMNELSNTHWERNYKKENATASSRVQWIYNYCKFYFYQEELVRQRMRELDIAEKINTKIREIDFLNNCDKIRLLDVGSCYNPFEIFTCFDVLALDIAPANSQVKFCDFLNVEITADSIVLIDNGAVHKLPQCTYHVVLFSLLLEYLPSAEQRMLCCKKAYDLLCHEGLLIIITPDSKHVGANAKYMKSWRYNLAKIGFSRIKYEKLSHIHCMAFRKSLDFKIAERWAILQNKEFFDNIFIPQDFNNI</sequence>
<name>A0AAN7SMZ8_9COLE</name>
<dbReference type="GO" id="GO:0008168">
    <property type="term" value="F:methyltransferase activity"/>
    <property type="evidence" value="ECO:0007669"/>
    <property type="project" value="UniProtKB-UniRule"/>
</dbReference>
<dbReference type="InterPro" id="IPR021867">
    <property type="entry name" value="Bmt2/SAMTOR"/>
</dbReference>
<dbReference type="PANTHER" id="PTHR21008">
    <property type="entry name" value="S-ADENOSYLMETHIONINE SENSOR UPSTREAM OF MTORC1-RELATED"/>
    <property type="match status" value="1"/>
</dbReference>
<comment type="similarity">
    <text evidence="4">Belongs to the BMT2 family.</text>
</comment>
<keyword evidence="6" id="KW-1185">Reference proteome</keyword>
<feature type="binding site" evidence="4">
    <location>
        <position position="143"/>
    </location>
    <ligand>
        <name>S-adenosyl-L-methionine</name>
        <dbReference type="ChEBI" id="CHEBI:59789"/>
    </ligand>
</feature>
<dbReference type="EMBL" id="JARPUR010000004">
    <property type="protein sequence ID" value="KAK4877168.1"/>
    <property type="molecule type" value="Genomic_DNA"/>
</dbReference>
<organism evidence="5 6">
    <name type="scientific">Aquatica leii</name>
    <dbReference type="NCBI Taxonomy" id="1421715"/>
    <lineage>
        <taxon>Eukaryota</taxon>
        <taxon>Metazoa</taxon>
        <taxon>Ecdysozoa</taxon>
        <taxon>Arthropoda</taxon>
        <taxon>Hexapoda</taxon>
        <taxon>Insecta</taxon>
        <taxon>Pterygota</taxon>
        <taxon>Neoptera</taxon>
        <taxon>Endopterygota</taxon>
        <taxon>Coleoptera</taxon>
        <taxon>Polyphaga</taxon>
        <taxon>Elateriformia</taxon>
        <taxon>Elateroidea</taxon>
        <taxon>Lampyridae</taxon>
        <taxon>Luciolinae</taxon>
        <taxon>Aquatica</taxon>
    </lineage>
</organism>
<feature type="binding site" evidence="4">
    <location>
        <position position="125"/>
    </location>
    <ligand>
        <name>S-adenosyl-L-methionine</name>
        <dbReference type="ChEBI" id="CHEBI:59789"/>
    </ligand>
</feature>
<dbReference type="GO" id="GO:1904262">
    <property type="term" value="P:negative regulation of TORC1 signaling"/>
    <property type="evidence" value="ECO:0007669"/>
    <property type="project" value="TreeGrafter"/>
</dbReference>
<evidence type="ECO:0000256" key="1">
    <source>
        <dbReference type="ARBA" id="ARBA00022603"/>
    </source>
</evidence>
<dbReference type="AlphaFoldDB" id="A0AAN7SMZ8"/>
<comment type="function">
    <text evidence="4">S-adenosyl-L-methionine-binding protein that acts as an inhibitor of mTORC1 signaling. Acts as a sensor of S-adenosyl-L-methionine to signal methionine sufficiency to mTORC1. Probably also acts as a S-adenosyl-L-methionine-dependent methyltransferase.</text>
</comment>
<dbReference type="Gene3D" id="3.40.50.150">
    <property type="entry name" value="Vaccinia Virus protein VP39"/>
    <property type="match status" value="1"/>
</dbReference>
<proteinExistence type="inferred from homology"/>
<dbReference type="PANTHER" id="PTHR21008:SF0">
    <property type="entry name" value="S-ADENOSYLMETHIONINE SENSOR UPSTREAM OF MTORC1"/>
    <property type="match status" value="1"/>
</dbReference>
<dbReference type="GO" id="GO:0032259">
    <property type="term" value="P:methylation"/>
    <property type="evidence" value="ECO:0007669"/>
    <property type="project" value="UniProtKB-KW"/>
</dbReference>
<dbReference type="SUPFAM" id="SSF53335">
    <property type="entry name" value="S-adenosyl-L-methionine-dependent methyltransferases"/>
    <property type="match status" value="1"/>
</dbReference>
<gene>
    <name evidence="5" type="ORF">RN001_009674</name>
</gene>
<evidence type="ECO:0000256" key="3">
    <source>
        <dbReference type="ARBA" id="ARBA00022691"/>
    </source>
</evidence>
<accession>A0AAN7SMZ8</accession>
<dbReference type="HAMAP" id="MF_03044">
    <property type="entry name" value="BMT2"/>
    <property type="match status" value="1"/>
</dbReference>
<dbReference type="Proteomes" id="UP001353858">
    <property type="component" value="Unassembled WGS sequence"/>
</dbReference>
<dbReference type="InterPro" id="IPR029063">
    <property type="entry name" value="SAM-dependent_MTases_sf"/>
</dbReference>
<evidence type="ECO:0000256" key="2">
    <source>
        <dbReference type="ARBA" id="ARBA00022679"/>
    </source>
</evidence>
<keyword evidence="1 4" id="KW-0489">Methyltransferase</keyword>
<dbReference type="Pfam" id="PF11968">
    <property type="entry name" value="Bmt2"/>
    <property type="match status" value="1"/>
</dbReference>
<keyword evidence="2 4" id="KW-0808">Transferase</keyword>
<keyword evidence="3 4" id="KW-0949">S-adenosyl-L-methionine</keyword>